<dbReference type="Pfam" id="PF02140">
    <property type="entry name" value="SUEL_Lectin"/>
    <property type="match status" value="1"/>
</dbReference>
<dbReference type="PANTHER" id="PTHR46780">
    <property type="entry name" value="PROTEIN EVA-1"/>
    <property type="match status" value="1"/>
</dbReference>
<organism evidence="3 4">
    <name type="scientific">Desmophyllum pertusum</name>
    <dbReference type="NCBI Taxonomy" id="174260"/>
    <lineage>
        <taxon>Eukaryota</taxon>
        <taxon>Metazoa</taxon>
        <taxon>Cnidaria</taxon>
        <taxon>Anthozoa</taxon>
        <taxon>Hexacorallia</taxon>
        <taxon>Scleractinia</taxon>
        <taxon>Caryophylliina</taxon>
        <taxon>Caryophylliidae</taxon>
        <taxon>Desmophyllum</taxon>
    </lineage>
</organism>
<comment type="caution">
    <text evidence="3">The sequence shown here is derived from an EMBL/GenBank/DDBJ whole genome shotgun (WGS) entry which is preliminary data.</text>
</comment>
<dbReference type="PROSITE" id="PS50228">
    <property type="entry name" value="SUEL_LECTIN"/>
    <property type="match status" value="1"/>
</dbReference>
<evidence type="ECO:0000256" key="1">
    <source>
        <dbReference type="SAM" id="Phobius"/>
    </source>
</evidence>
<feature type="domain" description="SUEL-type lectin" evidence="2">
    <location>
        <begin position="13"/>
        <end position="100"/>
    </location>
</feature>
<name>A0A9X0A7K7_9CNID</name>
<evidence type="ECO:0000313" key="3">
    <source>
        <dbReference type="EMBL" id="KAJ7394893.1"/>
    </source>
</evidence>
<keyword evidence="1" id="KW-1133">Transmembrane helix</keyword>
<dbReference type="InterPro" id="IPR000922">
    <property type="entry name" value="Lectin_gal-bd_dom"/>
</dbReference>
<evidence type="ECO:0000313" key="4">
    <source>
        <dbReference type="Proteomes" id="UP001163046"/>
    </source>
</evidence>
<dbReference type="GO" id="GO:0030246">
    <property type="term" value="F:carbohydrate binding"/>
    <property type="evidence" value="ECO:0007669"/>
    <property type="project" value="InterPro"/>
</dbReference>
<accession>A0A9X0A7K7</accession>
<gene>
    <name evidence="3" type="ORF">OS493_000730</name>
</gene>
<dbReference type="Proteomes" id="UP001163046">
    <property type="component" value="Unassembled WGS sequence"/>
</dbReference>
<proteinExistence type="predicted"/>
<dbReference type="InterPro" id="IPR043159">
    <property type="entry name" value="Lectin_gal-bd_sf"/>
</dbReference>
<dbReference type="Gene3D" id="2.60.120.740">
    <property type="match status" value="1"/>
</dbReference>
<dbReference type="OrthoDB" id="5983982at2759"/>
<dbReference type="CDD" id="cd22823">
    <property type="entry name" value="Gal_Rha_Lectin"/>
    <property type="match status" value="1"/>
</dbReference>
<reference evidence="3" key="1">
    <citation type="submission" date="2023-01" db="EMBL/GenBank/DDBJ databases">
        <title>Genome assembly of the deep-sea coral Lophelia pertusa.</title>
        <authorList>
            <person name="Herrera S."/>
            <person name="Cordes E."/>
        </authorList>
    </citation>
    <scope>NUCLEOTIDE SEQUENCE</scope>
    <source>
        <strain evidence="3">USNM1676648</strain>
        <tissue evidence="3">Polyp</tissue>
    </source>
</reference>
<protein>
    <recommendedName>
        <fullName evidence="2">SUEL-type lectin domain-containing protein</fullName>
    </recommendedName>
</protein>
<dbReference type="EMBL" id="MU825396">
    <property type="protein sequence ID" value="KAJ7394893.1"/>
    <property type="molecule type" value="Genomic_DNA"/>
</dbReference>
<keyword evidence="1" id="KW-0472">Membrane</keyword>
<sequence length="190" mass="21014">MSQVEARIISRFTCQDDVMNLHCSSKAIKIYYATYSRMQASVCSKDGINSAEYCDPVVKTSLARKLCEGQMTCNITVDRSTMGDKCPTVFKYLNVMYDCKKLPPSTEPPYVLNKSTMVLTKPSTPSPLSNHSTGYATKIDSFSTTKGDKGRQDEEESTSAVYGFVLYNGEFVYTISGVLIALMLALVILL</sequence>
<feature type="transmembrane region" description="Helical" evidence="1">
    <location>
        <begin position="171"/>
        <end position="189"/>
    </location>
</feature>
<keyword evidence="4" id="KW-1185">Reference proteome</keyword>
<dbReference type="AlphaFoldDB" id="A0A9X0A7K7"/>
<keyword evidence="1" id="KW-0812">Transmembrane</keyword>
<evidence type="ECO:0000259" key="2">
    <source>
        <dbReference type="PROSITE" id="PS50228"/>
    </source>
</evidence>